<proteinExistence type="predicted"/>
<organism evidence="1 2">
    <name type="scientific">Diversispora epigaea</name>
    <dbReference type="NCBI Taxonomy" id="1348612"/>
    <lineage>
        <taxon>Eukaryota</taxon>
        <taxon>Fungi</taxon>
        <taxon>Fungi incertae sedis</taxon>
        <taxon>Mucoromycota</taxon>
        <taxon>Glomeromycotina</taxon>
        <taxon>Glomeromycetes</taxon>
        <taxon>Diversisporales</taxon>
        <taxon>Diversisporaceae</taxon>
        <taxon>Diversispora</taxon>
    </lineage>
</organism>
<dbReference type="OrthoDB" id="2448759at2759"/>
<gene>
    <name evidence="1" type="ORF">Glove_267g87</name>
</gene>
<protein>
    <submittedName>
        <fullName evidence="1">Uncharacterized protein</fullName>
    </submittedName>
</protein>
<evidence type="ECO:0000313" key="1">
    <source>
        <dbReference type="EMBL" id="RHZ70768.1"/>
    </source>
</evidence>
<dbReference type="Proteomes" id="UP000266861">
    <property type="component" value="Unassembled WGS sequence"/>
</dbReference>
<dbReference type="EMBL" id="PQFF01000244">
    <property type="protein sequence ID" value="RHZ70768.1"/>
    <property type="molecule type" value="Genomic_DNA"/>
</dbReference>
<reference evidence="1 2" key="1">
    <citation type="submission" date="2018-08" db="EMBL/GenBank/DDBJ databases">
        <title>Genome and evolution of the arbuscular mycorrhizal fungus Diversispora epigaea (formerly Glomus versiforme) and its bacterial endosymbionts.</title>
        <authorList>
            <person name="Sun X."/>
            <person name="Fei Z."/>
            <person name="Harrison M."/>
        </authorList>
    </citation>
    <scope>NUCLEOTIDE SEQUENCE [LARGE SCALE GENOMIC DNA]</scope>
    <source>
        <strain evidence="1 2">IT104</strain>
    </source>
</reference>
<accession>A0A397I923</accession>
<comment type="caution">
    <text evidence="1">The sequence shown here is derived from an EMBL/GenBank/DDBJ whole genome shotgun (WGS) entry which is preliminary data.</text>
</comment>
<name>A0A397I923_9GLOM</name>
<sequence length="1311" mass="154075">MLEQSSLPFFSYSIYSTDENYNNEINSDKEFFNFEHGKEAFNEILTWTDDDTSDTSSISSINFEDLENFENEIINYESNNEIFEQEIEDEIIDDLKFTPCVIIDFINGKMQRCNEIQKLRQLHNLFGIWQIDRDAVKEVNSVLSKLGVCNSHFQFDNKYLHKQNKQLKDFKKGVIQWRRSFNDIKKPLCICYSCYENLGGHIYHRPGKGKSAITCITENLHDDNTNKGLEFFGNWLINIAQTDNDEIKKNILVETFKTFLPFASPLNQKFTNNISISTKEKSFYNELPSLFIIKVLFMETFKKNKKKDFKVDDFEEFGHMFSQKLWDLRSDVNLKKSALESPQTIQEYYNSFPEFLNRFFYGVIDELYQKKLMVCNWQRKRHEKSLKTTNFEEIIKIIDRDAVKEVNSVLSKLGVCNSHFQFDNKYLHKQNKQLKDFKKGVIQWRRSFNDIKKPLCICYSCYENLGGHIYHRPGKGKSAITCITENLHDDNTNKGLEFFGNWLINIAQTDNDEIKKNILVETFKTFLPFASPLNQKFTNNISISTKEKSFYNELPSLFIIKVLFMETFKKNKKKDFKVDDFEEFGHMFSQKLWDLRSDVNLKKSALESPQTIQEYYNSFPEFLNRFFYGVIDELYQKKLMVCNWQRKRHEKSLKTTNFEEIIKIVTFITSILLGLVFPYLKIWLPRVLTSLSRIPRLLGSFRQILTVCHVTSHTDRYKKKLAKTRMENSDPTKRLIQDKNIWNLAVIDNIDFKEKSFKFGNIYDITRGNSHATLRIVFQAQLPFEIETGPEPVIELTAETPLFRMNSGINETLSLFQNIIYELLDFKKINNELIYKTNFDAEVIKNAILSRIDYGCLGPTPNIVILEPGANPNSDEEILRVVTMYKKDFTLENHSFLDIVGDEALHRRLIKCREEWPGLRPLLGQWHTSKDLYKFEAGVDYRSTLRVLDLIWVAVGVAINIYIAEKEILLDEIMEEENNIHISHRTGMRVGNFDLQRNSLSAAGPLFASVVKSNYTTAIAHFLSTIVAYPRLKEKLRYCGAFKISNKDRHICFDFNEALEIFGVRFIKQNISGNVIDETNLNNQIKAFQDERERIDLLLSEYLDDRSVSHCERTINSRKEFLWELIDDLVTVFGMTEPLFHKLFQEYTPTQMHPEGLKRLIACYPDGLKRIKEVYRQDVLRIEQRNTKGRRAVGVVRMKLKDYNDQKKTKRKRTVNQLLTNPIESEQVENLNQVQPVNEPLIEYLPEPQSKRKKVAGTKYRTTENEMAILSILKVYKNKLPVNVIASVRKQLSEVWTIKKVRDWWNYHKDK</sequence>
<evidence type="ECO:0000313" key="2">
    <source>
        <dbReference type="Proteomes" id="UP000266861"/>
    </source>
</evidence>
<keyword evidence="2" id="KW-1185">Reference proteome</keyword>